<name>A0ABQ9ZWE5_9CRUS</name>
<dbReference type="EMBL" id="JAOYFB010000005">
    <property type="protein sequence ID" value="KAK4017108.1"/>
    <property type="molecule type" value="Genomic_DNA"/>
</dbReference>
<gene>
    <name evidence="1" type="ORF">OUZ56_032062</name>
</gene>
<evidence type="ECO:0000313" key="2">
    <source>
        <dbReference type="Proteomes" id="UP001234178"/>
    </source>
</evidence>
<evidence type="ECO:0008006" key="3">
    <source>
        <dbReference type="Google" id="ProtNLM"/>
    </source>
</evidence>
<keyword evidence="2" id="KW-1185">Reference proteome</keyword>
<organism evidence="1 2">
    <name type="scientific">Daphnia magna</name>
    <dbReference type="NCBI Taxonomy" id="35525"/>
    <lineage>
        <taxon>Eukaryota</taxon>
        <taxon>Metazoa</taxon>
        <taxon>Ecdysozoa</taxon>
        <taxon>Arthropoda</taxon>
        <taxon>Crustacea</taxon>
        <taxon>Branchiopoda</taxon>
        <taxon>Diplostraca</taxon>
        <taxon>Cladocera</taxon>
        <taxon>Anomopoda</taxon>
        <taxon>Daphniidae</taxon>
        <taxon>Daphnia</taxon>
    </lineage>
</organism>
<sequence length="86" mass="9533">MSNHLNTILSFLSESFENGRAYSTIINGYRSMFSSTLDKVAGKSKDEDLSLAPLSRKLANLLALATLLRVSELVSIDMRTIRITPQ</sequence>
<comment type="caution">
    <text evidence="1">The sequence shown here is derived from an EMBL/GenBank/DDBJ whole genome shotgun (WGS) entry which is preliminary data.</text>
</comment>
<accession>A0ABQ9ZWE5</accession>
<reference evidence="1 2" key="1">
    <citation type="journal article" date="2023" name="Nucleic Acids Res.">
        <title>The hologenome of Daphnia magna reveals possible DNA methylation and microbiome-mediated evolution of the host genome.</title>
        <authorList>
            <person name="Chaturvedi A."/>
            <person name="Li X."/>
            <person name="Dhandapani V."/>
            <person name="Marshall H."/>
            <person name="Kissane S."/>
            <person name="Cuenca-Cambronero M."/>
            <person name="Asole G."/>
            <person name="Calvet F."/>
            <person name="Ruiz-Romero M."/>
            <person name="Marangio P."/>
            <person name="Guigo R."/>
            <person name="Rago D."/>
            <person name="Mirbahai L."/>
            <person name="Eastwood N."/>
            <person name="Colbourne J.K."/>
            <person name="Zhou J."/>
            <person name="Mallon E."/>
            <person name="Orsini L."/>
        </authorList>
    </citation>
    <scope>NUCLEOTIDE SEQUENCE [LARGE SCALE GENOMIC DNA]</scope>
    <source>
        <strain evidence="1">LRV0_1</strain>
    </source>
</reference>
<proteinExistence type="predicted"/>
<evidence type="ECO:0000313" key="1">
    <source>
        <dbReference type="EMBL" id="KAK4017108.1"/>
    </source>
</evidence>
<protein>
    <recommendedName>
        <fullName evidence="3">Tyr recombinase domain-containing protein</fullName>
    </recommendedName>
</protein>
<dbReference type="Proteomes" id="UP001234178">
    <property type="component" value="Unassembled WGS sequence"/>
</dbReference>